<organism evidence="1 2">
    <name type="scientific">Mesorhizobium humile</name>
    <dbReference type="NCBI Taxonomy" id="3072313"/>
    <lineage>
        <taxon>Bacteria</taxon>
        <taxon>Pseudomonadati</taxon>
        <taxon>Pseudomonadota</taxon>
        <taxon>Alphaproteobacteria</taxon>
        <taxon>Hyphomicrobiales</taxon>
        <taxon>Phyllobacteriaceae</taxon>
        <taxon>Mesorhizobium</taxon>
    </lineage>
</organism>
<accession>A0ABU4YLW9</accession>
<comment type="caution">
    <text evidence="1">The sequence shown here is derived from an EMBL/GenBank/DDBJ whole genome shotgun (WGS) entry which is preliminary data.</text>
</comment>
<dbReference type="Proteomes" id="UP001280156">
    <property type="component" value="Unassembled WGS sequence"/>
</dbReference>
<evidence type="ECO:0000313" key="1">
    <source>
        <dbReference type="EMBL" id="MDX8487980.1"/>
    </source>
</evidence>
<dbReference type="RefSeq" id="WP_320293561.1">
    <property type="nucleotide sequence ID" value="NZ_JAVIIU010000001.1"/>
</dbReference>
<name>A0ABU4YLW9_9HYPH</name>
<gene>
    <name evidence="1" type="ORF">RFM52_22635</name>
</gene>
<dbReference type="EMBL" id="JAVIIV010000016">
    <property type="protein sequence ID" value="MDX8487980.1"/>
    <property type="molecule type" value="Genomic_DNA"/>
</dbReference>
<evidence type="ECO:0000313" key="2">
    <source>
        <dbReference type="Proteomes" id="UP001280156"/>
    </source>
</evidence>
<reference evidence="1 2" key="1">
    <citation type="submission" date="2023-08" db="EMBL/GenBank/DDBJ databases">
        <title>Implementing the SeqCode for naming new Mesorhizobium species isolated from Vachellia karroo root nodules.</title>
        <authorList>
            <person name="Van Lill M."/>
        </authorList>
    </citation>
    <scope>NUCLEOTIDE SEQUENCE [LARGE SCALE GENOMIC DNA]</scope>
    <source>
        <strain evidence="1 2">VK2B</strain>
    </source>
</reference>
<protein>
    <recommendedName>
        <fullName evidence="3">DUF768 domain-containing protein</fullName>
    </recommendedName>
</protein>
<keyword evidence="2" id="KW-1185">Reference proteome</keyword>
<sequence length="134" mass="15060">MRIMLMEMMSTRGINFLDRWMSEHLPNAMTDDPAAICDLVGHVMKAAKREGIDPEEISEEVGSVFGVIFDAMQHREGSLAEGDGSDKTAEVALDLMAGRLVRETGITHEQAEELIRQIGIDWDSLRREANFLKR</sequence>
<evidence type="ECO:0008006" key="3">
    <source>
        <dbReference type="Google" id="ProtNLM"/>
    </source>
</evidence>
<proteinExistence type="predicted"/>